<dbReference type="Pfam" id="PF01960">
    <property type="entry name" value="ArgJ"/>
    <property type="match status" value="1"/>
</dbReference>
<dbReference type="PATRIC" id="fig|1423777.3.peg.860"/>
<name>A0A0R1MBZ4_9LACO</name>
<dbReference type="Gene3D" id="3.30.2330.10">
    <property type="entry name" value="arginine biosynthesis bifunctional protein suprefamily"/>
    <property type="match status" value="1"/>
</dbReference>
<feature type="binding site" evidence="9">
    <location>
        <position position="150"/>
    </location>
    <ligand>
        <name>substrate</name>
    </ligand>
</feature>
<feature type="active site" description="Nucleophile" evidence="9">
    <location>
        <position position="187"/>
    </location>
</feature>
<keyword evidence="3 9" id="KW-0055">Arginine biosynthesis</keyword>
<keyword evidence="9" id="KW-0963">Cytoplasm</keyword>
<comment type="pathway">
    <text evidence="9">Amino-acid biosynthesis; L-arginine biosynthesis; N(2)-acetyl-L-ornithine from L-glutamate: step 1/4.</text>
</comment>
<comment type="subunit">
    <text evidence="2 9">Heterotetramer of two alpha and two beta chains.</text>
</comment>
<feature type="binding site" evidence="9">
    <location>
        <position position="273"/>
    </location>
    <ligand>
        <name>substrate</name>
    </ligand>
</feature>
<evidence type="ECO:0000313" key="11">
    <source>
        <dbReference type="Proteomes" id="UP000051686"/>
    </source>
</evidence>
<evidence type="ECO:0000256" key="7">
    <source>
        <dbReference type="ARBA" id="ARBA00023268"/>
    </source>
</evidence>
<feature type="site" description="Involved in the stabilization of negative charge on the oxyanion by the formation of the oxyanion hole" evidence="9">
    <location>
        <position position="117"/>
    </location>
</feature>
<dbReference type="UniPathway" id="UPA00068">
    <property type="reaction ID" value="UER00106"/>
</dbReference>
<feature type="binding site" evidence="9">
    <location>
        <position position="187"/>
    </location>
    <ligand>
        <name>substrate</name>
    </ligand>
</feature>
<dbReference type="PANTHER" id="PTHR23100">
    <property type="entry name" value="ARGININE BIOSYNTHESIS BIFUNCTIONAL PROTEIN ARGJ"/>
    <property type="match status" value="1"/>
</dbReference>
<keyword evidence="11" id="KW-1185">Reference proteome</keyword>
<comment type="catalytic activity">
    <reaction evidence="9">
        <text>L-glutamate + acetyl-CoA = N-acetyl-L-glutamate + CoA + H(+)</text>
        <dbReference type="Rhea" id="RHEA:24292"/>
        <dbReference type="ChEBI" id="CHEBI:15378"/>
        <dbReference type="ChEBI" id="CHEBI:29985"/>
        <dbReference type="ChEBI" id="CHEBI:44337"/>
        <dbReference type="ChEBI" id="CHEBI:57287"/>
        <dbReference type="ChEBI" id="CHEBI:57288"/>
        <dbReference type="EC" id="2.3.1.1"/>
    </reaction>
</comment>
<keyword evidence="5 9" id="KW-0808">Transferase</keyword>
<evidence type="ECO:0000313" key="10">
    <source>
        <dbReference type="EMBL" id="KRL05425.1"/>
    </source>
</evidence>
<dbReference type="FunFam" id="3.10.20.340:FF:000001">
    <property type="entry name" value="Arginine biosynthesis bifunctional protein ArgJ, chloroplastic"/>
    <property type="match status" value="1"/>
</dbReference>
<dbReference type="GO" id="GO:0006526">
    <property type="term" value="P:L-arginine biosynthetic process"/>
    <property type="evidence" value="ECO:0007669"/>
    <property type="project" value="UniProtKB-UniRule"/>
</dbReference>
<dbReference type="RefSeq" id="WP_057895770.1">
    <property type="nucleotide sequence ID" value="NZ_AZEH01000025.1"/>
</dbReference>
<sequence length="400" mass="42600">MKETGNFKEKKFSWPTGFYSDGVNCDLRKGRPDLGWIFSKTPAQAAGVYTTNKFCAAPTKSTKQLVSDKHLLQCVLMNSVIANSFTGHKGLLDVQSEQEAVSEKLGIPSSLVGVASTGLIGAPLPLKKILTGIDQLKLTKNTTATRAIMTTDLQPKLCCVTVNIAGKSCTITGFAKGSGMIHPKMATMLAFITTDVAIEAATLQALLTELTSSTFNQITVDGDTSTNDMVLTLANGASETALLTSKSPDFNNFKKAYHHVLKSLAQQIAADGEGATKLVEANVNAAKNKAEAQKAAKAIVGSNLVKAAFFGADPNWGRIISTLGATPVAFDPENIDLSLNNHLLVQHSEPLVFNREEVSKSLQSKKVIIDLNLHAGDAAGQAWGCDLTYDYVKINASYSS</sequence>
<dbReference type="Proteomes" id="UP000051686">
    <property type="component" value="Unassembled WGS sequence"/>
</dbReference>
<evidence type="ECO:0000256" key="3">
    <source>
        <dbReference type="ARBA" id="ARBA00022571"/>
    </source>
</evidence>
<protein>
    <recommendedName>
        <fullName evidence="9">Arginine biosynthesis bifunctional protein ArgJ</fullName>
    </recommendedName>
    <domain>
        <recommendedName>
            <fullName evidence="9">Glutamate N-acetyltransferase</fullName>
            <ecNumber evidence="9">2.3.1.35</ecNumber>
        </recommendedName>
        <alternativeName>
            <fullName evidence="9">Ornithine acetyltransferase</fullName>
            <shortName evidence="9">OATase</shortName>
        </alternativeName>
        <alternativeName>
            <fullName evidence="9">Ornithine transacetylase</fullName>
        </alternativeName>
    </domain>
    <domain>
        <recommendedName>
            <fullName evidence="9">Amino-acid acetyltransferase</fullName>
            <ecNumber evidence="9">2.3.1.1</ecNumber>
        </recommendedName>
        <alternativeName>
            <fullName evidence="9">N-acetylglutamate synthase</fullName>
            <shortName evidence="9">AGSase</shortName>
        </alternativeName>
    </domain>
    <component>
        <recommendedName>
            <fullName evidence="9">Arginine biosynthesis bifunctional protein ArgJ alpha chain</fullName>
        </recommendedName>
    </component>
    <component>
        <recommendedName>
            <fullName evidence="9">Arginine biosynthesis bifunctional protein ArgJ beta chain</fullName>
        </recommendedName>
    </component>
</protein>
<evidence type="ECO:0000256" key="6">
    <source>
        <dbReference type="ARBA" id="ARBA00022813"/>
    </source>
</evidence>
<evidence type="ECO:0000256" key="5">
    <source>
        <dbReference type="ARBA" id="ARBA00022679"/>
    </source>
</evidence>
<accession>A0A0R1MBZ4</accession>
<gene>
    <name evidence="9" type="primary">argJ</name>
    <name evidence="10" type="ORF">FD46_GL000837</name>
</gene>
<keyword evidence="8 9" id="KW-0012">Acyltransferase</keyword>
<comment type="caution">
    <text evidence="10">The sequence shown here is derived from an EMBL/GenBank/DDBJ whole genome shotgun (WGS) entry which is preliminary data.</text>
</comment>
<comment type="subcellular location">
    <subcellularLocation>
        <location evidence="9">Cytoplasm</location>
    </subcellularLocation>
</comment>
<dbReference type="GO" id="GO:0005737">
    <property type="term" value="C:cytoplasm"/>
    <property type="evidence" value="ECO:0007669"/>
    <property type="project" value="UniProtKB-SubCell"/>
</dbReference>
<dbReference type="EC" id="2.3.1.1" evidence="9"/>
<dbReference type="EMBL" id="AZEH01000025">
    <property type="protein sequence ID" value="KRL05425.1"/>
    <property type="molecule type" value="Genomic_DNA"/>
</dbReference>
<feature type="binding site" evidence="9">
    <location>
        <position position="176"/>
    </location>
    <ligand>
        <name>substrate</name>
    </ligand>
</feature>
<dbReference type="InterPro" id="IPR002813">
    <property type="entry name" value="Arg_biosynth_ArgJ"/>
</dbReference>
<dbReference type="NCBIfam" id="NF003802">
    <property type="entry name" value="PRK05388.1"/>
    <property type="match status" value="1"/>
</dbReference>
<comment type="similarity">
    <text evidence="1 9">Belongs to the ArgJ family.</text>
</comment>
<feature type="site" description="Cleavage; by autolysis" evidence="9">
    <location>
        <begin position="186"/>
        <end position="187"/>
    </location>
</feature>
<dbReference type="PANTHER" id="PTHR23100:SF0">
    <property type="entry name" value="ARGININE BIOSYNTHESIS BIFUNCTIONAL PROTEIN ARGJ, MITOCHONDRIAL"/>
    <property type="match status" value="1"/>
</dbReference>
<feature type="chain" id="PRO_5023548076" description="Arginine biosynthesis bifunctional protein ArgJ alpha chain" evidence="9">
    <location>
        <begin position="1"/>
        <end position="186"/>
    </location>
</feature>
<evidence type="ECO:0000256" key="9">
    <source>
        <dbReference type="HAMAP-Rule" id="MF_01106"/>
    </source>
</evidence>
<reference evidence="10 11" key="1">
    <citation type="journal article" date="2015" name="Genome Announc.">
        <title>Expanding the biotechnology potential of lactobacilli through comparative genomics of 213 strains and associated genera.</title>
        <authorList>
            <person name="Sun Z."/>
            <person name="Harris H.M."/>
            <person name="McCann A."/>
            <person name="Guo C."/>
            <person name="Argimon S."/>
            <person name="Zhang W."/>
            <person name="Yang X."/>
            <person name="Jeffery I.B."/>
            <person name="Cooney J.C."/>
            <person name="Kagawa T.F."/>
            <person name="Liu W."/>
            <person name="Song Y."/>
            <person name="Salvetti E."/>
            <person name="Wrobel A."/>
            <person name="Rasinkangas P."/>
            <person name="Parkhill J."/>
            <person name="Rea M.C."/>
            <person name="O'Sullivan O."/>
            <person name="Ritari J."/>
            <person name="Douillard F.P."/>
            <person name="Paul Ross R."/>
            <person name="Yang R."/>
            <person name="Briner A.E."/>
            <person name="Felis G.E."/>
            <person name="de Vos W.M."/>
            <person name="Barrangou R."/>
            <person name="Klaenhammer T.R."/>
            <person name="Caufield P.W."/>
            <person name="Cui Y."/>
            <person name="Zhang H."/>
            <person name="O'Toole P.W."/>
        </authorList>
    </citation>
    <scope>NUCLEOTIDE SEQUENCE [LARGE SCALE GENOMIC DNA]</scope>
    <source>
        <strain evidence="10 11">DSM 19972</strain>
    </source>
</reference>
<evidence type="ECO:0000256" key="8">
    <source>
        <dbReference type="ARBA" id="ARBA00023315"/>
    </source>
</evidence>
<comment type="function">
    <text evidence="9">Catalyzes two activities which are involved in the cyclic version of arginine biosynthesis: the synthesis of N-acetylglutamate from glutamate and acetyl-CoA as the acetyl donor, and of ornithine by transacetylation between N(2)-acetylornithine and glutamate.</text>
</comment>
<dbReference type="NCBIfam" id="TIGR00120">
    <property type="entry name" value="ArgJ"/>
    <property type="match status" value="1"/>
</dbReference>
<evidence type="ECO:0000256" key="1">
    <source>
        <dbReference type="ARBA" id="ARBA00006774"/>
    </source>
</evidence>
<feature type="site" description="Involved in the stabilization of negative charge on the oxyanion by the formation of the oxyanion hole" evidence="9">
    <location>
        <position position="118"/>
    </location>
</feature>
<dbReference type="InterPro" id="IPR042195">
    <property type="entry name" value="ArgJ_beta_C"/>
</dbReference>
<dbReference type="HAMAP" id="MF_01106">
    <property type="entry name" value="ArgJ"/>
    <property type="match status" value="1"/>
</dbReference>
<dbReference type="EC" id="2.3.1.35" evidence="9"/>
<keyword evidence="6 9" id="KW-0068">Autocatalytic cleavage</keyword>
<feature type="binding site" evidence="9">
    <location>
        <position position="395"/>
    </location>
    <ligand>
        <name>substrate</name>
    </ligand>
</feature>
<dbReference type="GO" id="GO:0004358">
    <property type="term" value="F:L-glutamate N-acetyltransferase activity, acting on acetyl-L-ornithine as donor"/>
    <property type="evidence" value="ECO:0007669"/>
    <property type="project" value="UniProtKB-UniRule"/>
</dbReference>
<dbReference type="STRING" id="1423777.FD46_GL000837"/>
<dbReference type="InterPro" id="IPR016117">
    <property type="entry name" value="ArgJ-like_dom_sf"/>
</dbReference>
<keyword evidence="4 9" id="KW-0028">Amino-acid biosynthesis</keyword>
<dbReference type="Gene3D" id="3.10.20.340">
    <property type="entry name" value="ArgJ beta chain, C-terminal domain"/>
    <property type="match status" value="1"/>
</dbReference>
<dbReference type="GO" id="GO:0006592">
    <property type="term" value="P:ornithine biosynthetic process"/>
    <property type="evidence" value="ECO:0007669"/>
    <property type="project" value="TreeGrafter"/>
</dbReference>
<proteinExistence type="inferred from homology"/>
<comment type="catalytic activity">
    <reaction evidence="9">
        <text>N(2)-acetyl-L-ornithine + L-glutamate = N-acetyl-L-glutamate + L-ornithine</text>
        <dbReference type="Rhea" id="RHEA:15349"/>
        <dbReference type="ChEBI" id="CHEBI:29985"/>
        <dbReference type="ChEBI" id="CHEBI:44337"/>
        <dbReference type="ChEBI" id="CHEBI:46911"/>
        <dbReference type="ChEBI" id="CHEBI:57805"/>
        <dbReference type="EC" id="2.3.1.35"/>
    </reaction>
</comment>
<feature type="chain" id="PRO_5023548074" description="Arginine biosynthesis bifunctional protein ArgJ beta chain" evidence="9">
    <location>
        <begin position="187"/>
        <end position="400"/>
    </location>
</feature>
<evidence type="ECO:0000256" key="4">
    <source>
        <dbReference type="ARBA" id="ARBA00022605"/>
    </source>
</evidence>
<dbReference type="AlphaFoldDB" id="A0A0R1MBZ4"/>
<dbReference type="OrthoDB" id="9804242at2"/>
<keyword evidence="7 9" id="KW-0511">Multifunctional enzyme</keyword>
<dbReference type="SUPFAM" id="SSF56266">
    <property type="entry name" value="DmpA/ArgJ-like"/>
    <property type="match status" value="1"/>
</dbReference>
<dbReference type="Gene3D" id="3.60.70.12">
    <property type="entry name" value="L-amino peptidase D-ALA esterase/amidase"/>
    <property type="match status" value="1"/>
</dbReference>
<dbReference type="CDD" id="cd02152">
    <property type="entry name" value="OAT"/>
    <property type="match status" value="1"/>
</dbReference>
<dbReference type="GO" id="GO:0004042">
    <property type="term" value="F:L-glutamate N-acetyltransferase activity"/>
    <property type="evidence" value="ECO:0007669"/>
    <property type="project" value="UniProtKB-UniRule"/>
</dbReference>
<evidence type="ECO:0000256" key="2">
    <source>
        <dbReference type="ARBA" id="ARBA00011475"/>
    </source>
</evidence>
<feature type="binding site" evidence="9">
    <location>
        <position position="400"/>
    </location>
    <ligand>
        <name>substrate</name>
    </ligand>
</feature>
<dbReference type="FunFam" id="3.30.2330.10:FF:000001">
    <property type="entry name" value="Arginine biosynthesis bifunctional protein ArgJ, mitochondrial"/>
    <property type="match status" value="1"/>
</dbReference>
<comment type="pathway">
    <text evidence="9">Amino-acid biosynthesis; L-arginine biosynthesis; L-ornithine and N-acetyl-L-glutamate from L-glutamate and N(2)-acetyl-L-ornithine (cyclic): step 1/1.</text>
</comment>
<organism evidence="10 11">
    <name type="scientific">Liquorilactobacillus oeni DSM 19972</name>
    <dbReference type="NCBI Taxonomy" id="1423777"/>
    <lineage>
        <taxon>Bacteria</taxon>
        <taxon>Bacillati</taxon>
        <taxon>Bacillota</taxon>
        <taxon>Bacilli</taxon>
        <taxon>Lactobacillales</taxon>
        <taxon>Lactobacillaceae</taxon>
        <taxon>Liquorilactobacillus</taxon>
    </lineage>
</organism>